<organism evidence="1 2">
    <name type="scientific">Halomonas eurihalina</name>
    <dbReference type="NCBI Taxonomy" id="42566"/>
    <lineage>
        <taxon>Bacteria</taxon>
        <taxon>Pseudomonadati</taxon>
        <taxon>Pseudomonadota</taxon>
        <taxon>Gammaproteobacteria</taxon>
        <taxon>Oceanospirillales</taxon>
        <taxon>Halomonadaceae</taxon>
        <taxon>Halomonas</taxon>
    </lineage>
</organism>
<sequence length="460" mass="52113">MDIEFCRDCGVPTGSASSFLGQEGPICQQCALARVADRWNIDPKIGSARAMDALDKFKSSAINKELINTEGMSPLREFESLDNSPLVQELEKHERLLYSANFEELKRVGSAASAYKEYVDTESPITRQLRNLESCSVLNEIQKARESLLNMGDYPGNRFSALEGVWDSVSLPILQRFPEFQTVAEQMAELSKPVGLVSDLLTEDAWDSFFVNKVGSLHLDWLSDKTENSLIGFAHLARLNAEIEIKHPFSDYISSFVHDEIGAPVTQESDNDAPSEFPGFNQDLVEFEESHYVEVVGVAGFELEIPKLEQPEVLEGGVDPSRLRCESSYIIDRLENSLRKAVMIVAFREGYEFKNIAPGDVLKKCRDRQRNARSLQGSCFELIYYSDFMDLLFMIEGKLLWDSVFKHIFISKNDIKASMQRVHPIRNDVSHSRPIYMEHYLTLVVEAKRIFGCLMKSGLF</sequence>
<dbReference type="Proteomes" id="UP000324260">
    <property type="component" value="Unassembled WGS sequence"/>
</dbReference>
<dbReference type="AlphaFoldDB" id="A0A5D9DAL4"/>
<dbReference type="RefSeq" id="WP_149321354.1">
    <property type="nucleotide sequence ID" value="NZ_JARWAH010000003.1"/>
</dbReference>
<keyword evidence="2" id="KW-1185">Reference proteome</keyword>
<gene>
    <name evidence="1" type="ORF">FZZ93_05610</name>
</gene>
<name>A0A5D9DAL4_HALER</name>
<evidence type="ECO:0000313" key="2">
    <source>
        <dbReference type="Proteomes" id="UP000324260"/>
    </source>
</evidence>
<protein>
    <recommendedName>
        <fullName evidence="3">Swt1-like HEPN domain-containing protein</fullName>
    </recommendedName>
</protein>
<comment type="caution">
    <text evidence="1">The sequence shown here is derived from an EMBL/GenBank/DDBJ whole genome shotgun (WGS) entry which is preliminary data.</text>
</comment>
<evidence type="ECO:0000313" key="1">
    <source>
        <dbReference type="EMBL" id="TZG40523.1"/>
    </source>
</evidence>
<accession>A0A5D9DAL4</accession>
<proteinExistence type="predicted"/>
<reference evidence="1 2" key="1">
    <citation type="submission" date="2019-08" db="EMBL/GenBank/DDBJ databases">
        <title>Draft Genome Sequence of Halomonas eurihalina Isolated from Preserved Hide-surface.</title>
        <authorList>
            <person name="Hussain S.A."/>
            <person name="Xu A."/>
            <person name="Sarker M."/>
            <person name="Sommers C."/>
        </authorList>
    </citation>
    <scope>NUCLEOTIDE SEQUENCE [LARGE SCALE GENOMIC DNA]</scope>
    <source>
        <strain evidence="1 2">MS1</strain>
    </source>
</reference>
<dbReference type="EMBL" id="VTPU01000004">
    <property type="protein sequence ID" value="TZG40523.1"/>
    <property type="molecule type" value="Genomic_DNA"/>
</dbReference>
<evidence type="ECO:0008006" key="3">
    <source>
        <dbReference type="Google" id="ProtNLM"/>
    </source>
</evidence>
<dbReference type="OrthoDB" id="8447818at2"/>